<feature type="compositionally biased region" description="Acidic residues" evidence="3">
    <location>
        <begin position="1"/>
        <end position="15"/>
    </location>
</feature>
<dbReference type="PANTHER" id="PTHR33227:SF21">
    <property type="entry name" value="F12F1.21 PROTEIN"/>
    <property type="match status" value="1"/>
</dbReference>
<proteinExistence type="inferred from homology"/>
<keyword evidence="2" id="KW-0732">Signal</keyword>
<feature type="compositionally biased region" description="Basic residues" evidence="3">
    <location>
        <begin position="29"/>
        <end position="38"/>
    </location>
</feature>
<comment type="similarity">
    <text evidence="1">Belongs to the STIG1 family.</text>
</comment>
<evidence type="ECO:0000256" key="1">
    <source>
        <dbReference type="ARBA" id="ARBA00006010"/>
    </source>
</evidence>
<protein>
    <recommendedName>
        <fullName evidence="6">Stigma-specific Stig1 family protein</fullName>
    </recommendedName>
</protein>
<feature type="region of interest" description="Disordered" evidence="3">
    <location>
        <begin position="1"/>
        <end position="38"/>
    </location>
</feature>
<evidence type="ECO:0000256" key="2">
    <source>
        <dbReference type="ARBA" id="ARBA00022729"/>
    </source>
</evidence>
<reference evidence="4" key="1">
    <citation type="submission" date="2021-01" db="UniProtKB">
        <authorList>
            <consortium name="EnsemblPlants"/>
        </authorList>
    </citation>
    <scope>IDENTIFICATION</scope>
</reference>
<accession>A0A7N0UE93</accession>
<organism evidence="4 5">
    <name type="scientific">Kalanchoe fedtschenkoi</name>
    <name type="common">Lavender scallops</name>
    <name type="synonym">South American air plant</name>
    <dbReference type="NCBI Taxonomy" id="63787"/>
    <lineage>
        <taxon>Eukaryota</taxon>
        <taxon>Viridiplantae</taxon>
        <taxon>Streptophyta</taxon>
        <taxon>Embryophyta</taxon>
        <taxon>Tracheophyta</taxon>
        <taxon>Spermatophyta</taxon>
        <taxon>Magnoliopsida</taxon>
        <taxon>eudicotyledons</taxon>
        <taxon>Gunneridae</taxon>
        <taxon>Pentapetalae</taxon>
        <taxon>Saxifragales</taxon>
        <taxon>Crassulaceae</taxon>
        <taxon>Kalanchoe</taxon>
    </lineage>
</organism>
<evidence type="ECO:0008006" key="6">
    <source>
        <dbReference type="Google" id="ProtNLM"/>
    </source>
</evidence>
<evidence type="ECO:0000313" key="4">
    <source>
        <dbReference type="EnsemblPlants" id="Kaladp0060s0393.1.v1.1"/>
    </source>
</evidence>
<dbReference type="AlphaFoldDB" id="A0A7N0UE93"/>
<evidence type="ECO:0000313" key="5">
    <source>
        <dbReference type="Proteomes" id="UP000594263"/>
    </source>
</evidence>
<evidence type="ECO:0000256" key="3">
    <source>
        <dbReference type="SAM" id="MobiDB-lite"/>
    </source>
</evidence>
<dbReference type="InterPro" id="IPR006969">
    <property type="entry name" value="Stig-like"/>
</dbReference>
<name>A0A7N0UE93_KALFE</name>
<keyword evidence="5" id="KW-1185">Reference proteome</keyword>
<dbReference type="Gramene" id="Kaladp0060s0393.1.v1.1">
    <property type="protein sequence ID" value="Kaladp0060s0393.1.v1.1"/>
    <property type="gene ID" value="Kaladp0060s0393.v1.1"/>
</dbReference>
<dbReference type="Proteomes" id="UP000594263">
    <property type="component" value="Unplaced"/>
</dbReference>
<dbReference type="Pfam" id="PF04885">
    <property type="entry name" value="Stig1"/>
    <property type="match status" value="1"/>
</dbReference>
<sequence length="102" mass="11736">MTSIEPTEEGEEGEEVSSFLREPGNRSLLSRRRHHHKEKTCNKYPRICWKRGSLRRACCRKMSVNVFTDGRNCGWCGHKCRFSDICCNGKCVDPKAVFGLVK</sequence>
<dbReference type="PANTHER" id="PTHR33227">
    <property type="entry name" value="STIGMA-SPECIFIC STIG1-LIKE PROTEIN 3"/>
    <property type="match status" value="1"/>
</dbReference>
<dbReference type="EnsemblPlants" id="Kaladp0060s0393.1.v1.1">
    <property type="protein sequence ID" value="Kaladp0060s0393.1.v1.1"/>
    <property type="gene ID" value="Kaladp0060s0393.v1.1"/>
</dbReference>